<proteinExistence type="predicted"/>
<evidence type="ECO:0000313" key="2">
    <source>
        <dbReference type="Proteomes" id="UP001353858"/>
    </source>
</evidence>
<organism evidence="1 2">
    <name type="scientific">Aquatica leii</name>
    <dbReference type="NCBI Taxonomy" id="1421715"/>
    <lineage>
        <taxon>Eukaryota</taxon>
        <taxon>Metazoa</taxon>
        <taxon>Ecdysozoa</taxon>
        <taxon>Arthropoda</taxon>
        <taxon>Hexapoda</taxon>
        <taxon>Insecta</taxon>
        <taxon>Pterygota</taxon>
        <taxon>Neoptera</taxon>
        <taxon>Endopterygota</taxon>
        <taxon>Coleoptera</taxon>
        <taxon>Polyphaga</taxon>
        <taxon>Elateriformia</taxon>
        <taxon>Elateroidea</taxon>
        <taxon>Lampyridae</taxon>
        <taxon>Luciolinae</taxon>
        <taxon>Aquatica</taxon>
    </lineage>
</organism>
<dbReference type="AlphaFoldDB" id="A0AAN7PHR6"/>
<protein>
    <submittedName>
        <fullName evidence="1">Uncharacterized protein</fullName>
    </submittedName>
</protein>
<evidence type="ECO:0000313" key="1">
    <source>
        <dbReference type="EMBL" id="KAK4882626.1"/>
    </source>
</evidence>
<comment type="caution">
    <text evidence="1">The sequence shown here is derived from an EMBL/GenBank/DDBJ whole genome shotgun (WGS) entry which is preliminary data.</text>
</comment>
<gene>
    <name evidence="1" type="ORF">RN001_005945</name>
</gene>
<dbReference type="EMBL" id="JARPUR010000002">
    <property type="protein sequence ID" value="KAK4882626.1"/>
    <property type="molecule type" value="Genomic_DNA"/>
</dbReference>
<sequence>MQVLCKKTMGEYKKKTTKTGGEAKPQTPPPEIMEIVDMIPSDLYVDLNKDNCDYAYFNKTNDEQLNTDPGTSNKQNITVSNTNSLLTCNKISLLIHM</sequence>
<keyword evidence="2" id="KW-1185">Reference proteome</keyword>
<accession>A0AAN7PHR6</accession>
<dbReference type="Proteomes" id="UP001353858">
    <property type="component" value="Unassembled WGS sequence"/>
</dbReference>
<reference evidence="2" key="1">
    <citation type="submission" date="2023-01" db="EMBL/GenBank/DDBJ databases">
        <title>Key to firefly adult light organ development and bioluminescence: homeobox transcription factors regulate luciferase expression and transportation to peroxisome.</title>
        <authorList>
            <person name="Fu X."/>
        </authorList>
    </citation>
    <scope>NUCLEOTIDE SEQUENCE [LARGE SCALE GENOMIC DNA]</scope>
</reference>
<name>A0AAN7PHR6_9COLE</name>